<dbReference type="CDD" id="cd08518">
    <property type="entry name" value="PBP2_NikA_DppA_OppA_like_19"/>
    <property type="match status" value="1"/>
</dbReference>
<organism evidence="6 7">
    <name type="scientific">Ornithinimicrobium pratense</name>
    <dbReference type="NCBI Taxonomy" id="2593973"/>
    <lineage>
        <taxon>Bacteria</taxon>
        <taxon>Bacillati</taxon>
        <taxon>Actinomycetota</taxon>
        <taxon>Actinomycetes</taxon>
        <taxon>Micrococcales</taxon>
        <taxon>Ornithinimicrobiaceae</taxon>
        <taxon>Ornithinimicrobium</taxon>
    </lineage>
</organism>
<feature type="signal peptide" evidence="4">
    <location>
        <begin position="1"/>
        <end position="27"/>
    </location>
</feature>
<keyword evidence="7" id="KW-1185">Reference proteome</keyword>
<dbReference type="Proteomes" id="UP000326546">
    <property type="component" value="Chromosome"/>
</dbReference>
<gene>
    <name evidence="6" type="ORF">FY030_10195</name>
</gene>
<proteinExistence type="inferred from homology"/>
<dbReference type="Gene3D" id="3.10.105.10">
    <property type="entry name" value="Dipeptide-binding Protein, Domain 3"/>
    <property type="match status" value="1"/>
</dbReference>
<dbReference type="PIRSF" id="PIRSF002741">
    <property type="entry name" value="MppA"/>
    <property type="match status" value="1"/>
</dbReference>
<dbReference type="AlphaFoldDB" id="A0A5J6V5Z7"/>
<feature type="chain" id="PRO_5023809165" evidence="4">
    <location>
        <begin position="28"/>
        <end position="537"/>
    </location>
</feature>
<dbReference type="InterPro" id="IPR039424">
    <property type="entry name" value="SBP_5"/>
</dbReference>
<feature type="domain" description="Solute-binding protein family 5" evidence="5">
    <location>
        <begin position="90"/>
        <end position="434"/>
    </location>
</feature>
<dbReference type="InterPro" id="IPR030678">
    <property type="entry name" value="Peptide/Ni-bd"/>
</dbReference>
<keyword evidence="3 4" id="KW-0732">Signal</keyword>
<evidence type="ECO:0000256" key="1">
    <source>
        <dbReference type="ARBA" id="ARBA00005695"/>
    </source>
</evidence>
<comment type="similarity">
    <text evidence="1">Belongs to the bacterial solute-binding protein 5 family.</text>
</comment>
<dbReference type="Gene3D" id="3.40.190.10">
    <property type="entry name" value="Periplasmic binding protein-like II"/>
    <property type="match status" value="1"/>
</dbReference>
<dbReference type="GO" id="GO:1904680">
    <property type="term" value="F:peptide transmembrane transporter activity"/>
    <property type="evidence" value="ECO:0007669"/>
    <property type="project" value="TreeGrafter"/>
</dbReference>
<dbReference type="KEGG" id="serw:FY030_10195"/>
<dbReference type="GO" id="GO:0042597">
    <property type="term" value="C:periplasmic space"/>
    <property type="evidence" value="ECO:0007669"/>
    <property type="project" value="UniProtKB-ARBA"/>
</dbReference>
<keyword evidence="2" id="KW-0813">Transport</keyword>
<dbReference type="EMBL" id="CP044427">
    <property type="protein sequence ID" value="QFG69027.1"/>
    <property type="molecule type" value="Genomic_DNA"/>
</dbReference>
<sequence length="537" mass="57427">MPTARRPCLLQGLIPLACLALLTSACADPSQNGLPQEGASGTQEGKVPAQDVVIAVGSEPDTLNPVLGYARWGDGKVVEGLLQLGVDLVPEPLLAESLPEVSDDGLTWTYTLRDGVRFHDGTLLSADDVVYTYESALDPDLGSAVAADLTALAAVEAVDERTVRFTLDRPHASFPVATVLGIVPAGSDLDDVQVVGTGPYRMSSYRPGDRLVLTAHDDYWGEPPEVGRATFVFAEDDAARVARVASGEVDAALLPATSLARFEENDAFDVVRRDTSDFRAIIMPEEHPVAGDPAVRRALNLGLDRQSLVEGALAGSGRPAYGPIPPEAAEYSSVVEVDTDVPAARAVLEEAGWQEGPDGTRVRDGQRAELTLMYPAGDSLRQNIALYVQAQAGGLGIEVTPDGLSWDAIEPRMSQDPLVYGSGNPYDADLSTYPLLHSSRALVGFDNPGGYRSPELDAALESGRSALDDAERNAAYAEVQDLLAQDLPWIFLAYVGHDYVIRAGVWQGYDVPLVEPHEHGLQGGPWWNLPSWTSARR</sequence>
<dbReference type="InterPro" id="IPR000914">
    <property type="entry name" value="SBP_5_dom"/>
</dbReference>
<evidence type="ECO:0000256" key="2">
    <source>
        <dbReference type="ARBA" id="ARBA00022448"/>
    </source>
</evidence>
<dbReference type="SUPFAM" id="SSF53850">
    <property type="entry name" value="Periplasmic binding protein-like II"/>
    <property type="match status" value="1"/>
</dbReference>
<protein>
    <submittedName>
        <fullName evidence="6">ABC transporter substrate-binding protein</fullName>
    </submittedName>
</protein>
<dbReference type="Gene3D" id="3.90.76.10">
    <property type="entry name" value="Dipeptide-binding Protein, Domain 1"/>
    <property type="match status" value="1"/>
</dbReference>
<evidence type="ECO:0000259" key="5">
    <source>
        <dbReference type="Pfam" id="PF00496"/>
    </source>
</evidence>
<dbReference type="OrthoDB" id="9796817at2"/>
<dbReference type="PROSITE" id="PS51257">
    <property type="entry name" value="PROKAR_LIPOPROTEIN"/>
    <property type="match status" value="1"/>
</dbReference>
<evidence type="ECO:0000313" key="6">
    <source>
        <dbReference type="EMBL" id="QFG69027.1"/>
    </source>
</evidence>
<name>A0A5J6V5Z7_9MICO</name>
<evidence type="ECO:0000256" key="3">
    <source>
        <dbReference type="ARBA" id="ARBA00022729"/>
    </source>
</evidence>
<dbReference type="GO" id="GO:0015833">
    <property type="term" value="P:peptide transport"/>
    <property type="evidence" value="ECO:0007669"/>
    <property type="project" value="TreeGrafter"/>
</dbReference>
<evidence type="ECO:0000313" key="7">
    <source>
        <dbReference type="Proteomes" id="UP000326546"/>
    </source>
</evidence>
<accession>A0A5J6V5Z7</accession>
<dbReference type="PANTHER" id="PTHR30290">
    <property type="entry name" value="PERIPLASMIC BINDING COMPONENT OF ABC TRANSPORTER"/>
    <property type="match status" value="1"/>
</dbReference>
<dbReference type="Pfam" id="PF00496">
    <property type="entry name" value="SBP_bac_5"/>
    <property type="match status" value="1"/>
</dbReference>
<dbReference type="RefSeq" id="WP_158061412.1">
    <property type="nucleotide sequence ID" value="NZ_CP044427.1"/>
</dbReference>
<dbReference type="GO" id="GO:0043190">
    <property type="term" value="C:ATP-binding cassette (ABC) transporter complex"/>
    <property type="evidence" value="ECO:0007669"/>
    <property type="project" value="InterPro"/>
</dbReference>
<dbReference type="PANTHER" id="PTHR30290:SF9">
    <property type="entry name" value="OLIGOPEPTIDE-BINDING PROTEIN APPA"/>
    <property type="match status" value="1"/>
</dbReference>
<evidence type="ECO:0000256" key="4">
    <source>
        <dbReference type="SAM" id="SignalP"/>
    </source>
</evidence>
<reference evidence="6 7" key="1">
    <citation type="submission" date="2019-09" db="EMBL/GenBank/DDBJ databases">
        <title>Serinicoccus pratensis sp. nov., isolated from meadow soil.</title>
        <authorList>
            <person name="Zhang W."/>
        </authorList>
    </citation>
    <scope>NUCLEOTIDE SEQUENCE [LARGE SCALE GENOMIC DNA]</scope>
    <source>
        <strain evidence="6 7">W204</strain>
    </source>
</reference>